<dbReference type="Gene3D" id="2.120.10.30">
    <property type="entry name" value="TolB, C-terminal domain"/>
    <property type="match status" value="3"/>
</dbReference>
<dbReference type="Pfam" id="PF01979">
    <property type="entry name" value="Amidohydro_1"/>
    <property type="match status" value="1"/>
</dbReference>
<dbReference type="Pfam" id="PF26549">
    <property type="entry name" value="Tricorn_N"/>
    <property type="match status" value="1"/>
</dbReference>
<sequence>MKPRLGGLLALALTLLAAPAAGQDGLPLEPARTLDFTVSGGTFTSLAVSPDGRTILFDMLGEIYAVPATGGRAVPIATGIAFEVQPVFSPDGKWIAYVSDRSGGDNVWIARADGSEARRITDEDEGAVRTSPEWSADGKSIYVSRYRIRLDRYELWRHPVDGGPGELVAPARATADAPRAAWQSTLGAAASRDGRWLYYARHVGDLSFDAPVAWTIVRRDLATGAEETVIGSSGGRGSESETFFRPAISPDGRMLAYATRHLAETRLRVRDLTTGVDRDLGPAPLDLMNGAAWLDLIPRYAFTPDGKAILIAWRGRIERRLLDGAPATPIPFTARLQLAVGPSTRVAIEEPRGPVRAKLLQGTAASPDGARVAYAALGSLYVQGVDGGAARRLPIAGDPPSLPGWSPDGTRLVYVTWSEKGGGAIWTIAADGSAAPVKISDIPAFYSHAVFTPDGARILAVRSPAAARQHSSFEFGTVRAADLVAFPAAGGAARVVTSGTLGQRPHFVVGEPDTAYLMSDAGLIAVDLASGGRRPVATVKAQGYYFTEKPVPVDDMRLSPDGRWIAAQTSEQLYLLPRPADPAAVVDLTAPGNPARRVTDMGADFFDWRADGSLIWTVGNYLQTLPDTAARVPADHVELVAELPRAVPQGRLLLRGGRALTMAGGDRVIADADILVEGDRIAAIGPRGSFAVPAGTPVRDLGGRTVMPGFIDDHDHIGSVRRNVIGYEDWGLRARLAFGVTTAFDPSTLGIDQIAYQDLIDAGLMVGPRLRSTGPALFSKERFTSLDQVRAVLRRYRHAWGLRNIKQYRGESRRVRQWIAIAARELGLLPTNEGSHNPKLILTQTLDGYAGNEHALPTAPFGEDVLTLWRLMRTSYVATLLVNTSGPAGADYFVATRDPARDAKVRRFWPPTTIAQKLAHREWGSLDASRLPALAADAGAIAANGGLLGMGSHGDDPGIGYHYELEAHVMGGMAPMAVLHAATAGAAETIGRLGDMGTLEPGKYADLIVFDRDPLADIRNTGSLSLVMRGGHLFDADTLDELWPEARALPPPWFAGGEPRARWLPVEGE</sequence>
<dbReference type="InterPro" id="IPR032466">
    <property type="entry name" value="Metal_Hydrolase"/>
</dbReference>
<dbReference type="AlphaFoldDB" id="A0A7W9B722"/>
<dbReference type="SUPFAM" id="SSF51338">
    <property type="entry name" value="Composite domain of metallo-dependent hydrolases"/>
    <property type="match status" value="1"/>
</dbReference>
<evidence type="ECO:0000256" key="1">
    <source>
        <dbReference type="SAM" id="SignalP"/>
    </source>
</evidence>
<feature type="domain" description="Amidohydrolase-related" evidence="2">
    <location>
        <begin position="968"/>
        <end position="1032"/>
    </location>
</feature>
<evidence type="ECO:0000313" key="3">
    <source>
        <dbReference type="EMBL" id="MBB5707211.1"/>
    </source>
</evidence>
<feature type="chain" id="PRO_5031412490" evidence="1">
    <location>
        <begin position="23"/>
        <end position="1069"/>
    </location>
</feature>
<feature type="signal peptide" evidence="1">
    <location>
        <begin position="1"/>
        <end position="22"/>
    </location>
</feature>
<dbReference type="InterPro" id="IPR051781">
    <property type="entry name" value="Metallo-dep_Hydrolase"/>
</dbReference>
<dbReference type="InterPro" id="IPR011659">
    <property type="entry name" value="WD40"/>
</dbReference>
<dbReference type="InterPro" id="IPR011042">
    <property type="entry name" value="6-blade_b-propeller_TolB-like"/>
</dbReference>
<keyword evidence="1" id="KW-0732">Signal</keyword>
<proteinExistence type="predicted"/>
<gene>
    <name evidence="3" type="ORF">FHR21_002574</name>
</gene>
<evidence type="ECO:0000259" key="2">
    <source>
        <dbReference type="Pfam" id="PF01979"/>
    </source>
</evidence>
<dbReference type="SUPFAM" id="SSF69304">
    <property type="entry name" value="Tricorn protease N-terminal domain"/>
    <property type="match status" value="1"/>
</dbReference>
<dbReference type="PANTHER" id="PTHR43135:SF3">
    <property type="entry name" value="ALPHA-D-RIBOSE 1-METHYLPHOSPHONATE 5-TRIPHOSPHATE DIPHOSPHATASE"/>
    <property type="match status" value="1"/>
</dbReference>
<dbReference type="InterPro" id="IPR011059">
    <property type="entry name" value="Metal-dep_hydrolase_composite"/>
</dbReference>
<accession>A0A7W9B722</accession>
<protein>
    <submittedName>
        <fullName evidence="3">Tol biopolymer transport system component</fullName>
    </submittedName>
</protein>
<dbReference type="SUPFAM" id="SSF51556">
    <property type="entry name" value="Metallo-dependent hydrolases"/>
    <property type="match status" value="1"/>
</dbReference>
<name>A0A7W9B722_9SPHN</name>
<dbReference type="GO" id="GO:0016810">
    <property type="term" value="F:hydrolase activity, acting on carbon-nitrogen (but not peptide) bonds"/>
    <property type="evidence" value="ECO:0007669"/>
    <property type="project" value="InterPro"/>
</dbReference>
<dbReference type="RefSeq" id="WP_184098868.1">
    <property type="nucleotide sequence ID" value="NZ_JACIJH010000008.1"/>
</dbReference>
<organism evidence="3 4">
    <name type="scientific">Sphingopyxis panaciterrulae</name>
    <dbReference type="NCBI Taxonomy" id="462372"/>
    <lineage>
        <taxon>Bacteria</taxon>
        <taxon>Pseudomonadati</taxon>
        <taxon>Pseudomonadota</taxon>
        <taxon>Alphaproteobacteria</taxon>
        <taxon>Sphingomonadales</taxon>
        <taxon>Sphingomonadaceae</taxon>
        <taxon>Sphingopyxis</taxon>
    </lineage>
</organism>
<comment type="caution">
    <text evidence="3">The sequence shown here is derived from an EMBL/GenBank/DDBJ whole genome shotgun (WGS) entry which is preliminary data.</text>
</comment>
<dbReference type="EMBL" id="JACIJH010000008">
    <property type="protein sequence ID" value="MBB5707211.1"/>
    <property type="molecule type" value="Genomic_DNA"/>
</dbReference>
<reference evidence="3 4" key="1">
    <citation type="submission" date="2020-08" db="EMBL/GenBank/DDBJ databases">
        <title>Genomic Encyclopedia of Type Strains, Phase IV (KMG-IV): sequencing the most valuable type-strain genomes for metagenomic binning, comparative biology and taxonomic classification.</title>
        <authorList>
            <person name="Goeker M."/>
        </authorList>
    </citation>
    <scope>NUCLEOTIDE SEQUENCE [LARGE SCALE GENOMIC DNA]</scope>
    <source>
        <strain evidence="3 4">DSM 27163</strain>
    </source>
</reference>
<dbReference type="InterPro" id="IPR006680">
    <property type="entry name" value="Amidohydro-rel"/>
</dbReference>
<dbReference type="Gene3D" id="2.30.40.10">
    <property type="entry name" value="Urease, subunit C, domain 1"/>
    <property type="match status" value="2"/>
</dbReference>
<dbReference type="PANTHER" id="PTHR43135">
    <property type="entry name" value="ALPHA-D-RIBOSE 1-METHYLPHOSPHONATE 5-TRIPHOSPHATE DIPHOSPHATASE"/>
    <property type="match status" value="1"/>
</dbReference>
<dbReference type="SUPFAM" id="SSF82171">
    <property type="entry name" value="DPP6 N-terminal domain-like"/>
    <property type="match status" value="1"/>
</dbReference>
<evidence type="ECO:0000313" key="4">
    <source>
        <dbReference type="Proteomes" id="UP000537161"/>
    </source>
</evidence>
<dbReference type="Proteomes" id="UP000537161">
    <property type="component" value="Unassembled WGS sequence"/>
</dbReference>
<keyword evidence="4" id="KW-1185">Reference proteome</keyword>
<dbReference type="Pfam" id="PF07676">
    <property type="entry name" value="PD40"/>
    <property type="match status" value="2"/>
</dbReference>